<evidence type="ECO:0000313" key="4">
    <source>
        <dbReference type="EMBL" id="RYP01257.1"/>
    </source>
</evidence>
<dbReference type="PANTHER" id="PTHR24320:SF152">
    <property type="entry name" value="SHORT-CHAIN DEHYDROGENASE_REDUCTASE FAMILY PROTEIN"/>
    <property type="match status" value="1"/>
</dbReference>
<dbReference type="Gene3D" id="3.40.50.720">
    <property type="entry name" value="NAD(P)-binding Rossmann-like Domain"/>
    <property type="match status" value="1"/>
</dbReference>
<dbReference type="OrthoDB" id="191139at2759"/>
<dbReference type="AlphaFoldDB" id="A0A4Q4T8F4"/>
<sequence length="358" mass="39569">MSPKGSILITGANGGLGSATVEQILSQPQIAKDNYGIYTVRKVETADAVKKVLRKATSVQHDHELLPLDLASLASARQAAETINKRVQSGEIPPIRALILNAGWQELTTQTYTNDGFDMSFQANFLSHFLLTLLLLKSMDKEHGRIVVISSWSHDTADPRNKIGPYGKGYAPEKYRQIFCEPIDVESLAKGKWSSSLEDSKDPCYGFRRYGASKLCEVMMFRELSYRLPQDPVLSRVAVLSLDPGGMASNLVRRGNRMLWFIMAYIAPILLPVLGPILTRFSPNGTLRTVSKSGGDVLRAAFDTKELGEYPNGLYLNGSEPREVGAEAKDKRKTGQLWRDSLGYAGIEEGDTILAQWE</sequence>
<accession>A0A4Q4T8F4</accession>
<dbReference type="InterPro" id="IPR036291">
    <property type="entry name" value="NAD(P)-bd_dom_sf"/>
</dbReference>
<organism evidence="4 5">
    <name type="scientific">Monosporascus ibericus</name>
    <dbReference type="NCBI Taxonomy" id="155417"/>
    <lineage>
        <taxon>Eukaryota</taxon>
        <taxon>Fungi</taxon>
        <taxon>Dikarya</taxon>
        <taxon>Ascomycota</taxon>
        <taxon>Pezizomycotina</taxon>
        <taxon>Sordariomycetes</taxon>
        <taxon>Xylariomycetidae</taxon>
        <taxon>Xylariales</taxon>
        <taxon>Xylariales incertae sedis</taxon>
        <taxon>Monosporascus</taxon>
    </lineage>
</organism>
<dbReference type="GO" id="GO:0016491">
    <property type="term" value="F:oxidoreductase activity"/>
    <property type="evidence" value="ECO:0007669"/>
    <property type="project" value="UniProtKB-KW"/>
</dbReference>
<keyword evidence="5" id="KW-1185">Reference proteome</keyword>
<keyword evidence="2" id="KW-0560">Oxidoreductase</keyword>
<dbReference type="PRINTS" id="PR00081">
    <property type="entry name" value="GDHRDH"/>
</dbReference>
<protein>
    <recommendedName>
        <fullName evidence="6">Ketoreductase (KR) domain-containing protein</fullName>
    </recommendedName>
</protein>
<dbReference type="InterPro" id="IPR002347">
    <property type="entry name" value="SDR_fam"/>
</dbReference>
<comment type="similarity">
    <text evidence="1">Belongs to the short-chain dehydrogenases/reductases (SDR) family.</text>
</comment>
<dbReference type="EMBL" id="QJNU01000365">
    <property type="protein sequence ID" value="RYP01257.1"/>
    <property type="molecule type" value="Genomic_DNA"/>
</dbReference>
<dbReference type="PANTHER" id="PTHR24320">
    <property type="entry name" value="RETINOL DEHYDROGENASE"/>
    <property type="match status" value="1"/>
</dbReference>
<keyword evidence="3" id="KW-0812">Transmembrane</keyword>
<keyword evidence="3" id="KW-0472">Membrane</keyword>
<keyword evidence="3" id="KW-1133">Transmembrane helix</keyword>
<name>A0A4Q4T8F4_9PEZI</name>
<evidence type="ECO:0000256" key="1">
    <source>
        <dbReference type="ARBA" id="ARBA00006484"/>
    </source>
</evidence>
<feature type="transmembrane region" description="Helical" evidence="3">
    <location>
        <begin position="258"/>
        <end position="278"/>
    </location>
</feature>
<evidence type="ECO:0000256" key="2">
    <source>
        <dbReference type="ARBA" id="ARBA00023002"/>
    </source>
</evidence>
<reference evidence="4 5" key="1">
    <citation type="submission" date="2018-06" db="EMBL/GenBank/DDBJ databases">
        <title>Complete Genomes of Monosporascus.</title>
        <authorList>
            <person name="Robinson A.J."/>
            <person name="Natvig D.O."/>
        </authorList>
    </citation>
    <scope>NUCLEOTIDE SEQUENCE [LARGE SCALE GENOMIC DNA]</scope>
    <source>
        <strain evidence="4 5">CBS 110550</strain>
    </source>
</reference>
<dbReference type="Proteomes" id="UP000293360">
    <property type="component" value="Unassembled WGS sequence"/>
</dbReference>
<dbReference type="STRING" id="155417.A0A4Q4T8F4"/>
<dbReference type="SUPFAM" id="SSF51735">
    <property type="entry name" value="NAD(P)-binding Rossmann-fold domains"/>
    <property type="match status" value="1"/>
</dbReference>
<evidence type="ECO:0000313" key="5">
    <source>
        <dbReference type="Proteomes" id="UP000293360"/>
    </source>
</evidence>
<proteinExistence type="inferred from homology"/>
<evidence type="ECO:0008006" key="6">
    <source>
        <dbReference type="Google" id="ProtNLM"/>
    </source>
</evidence>
<comment type="caution">
    <text evidence="4">The sequence shown here is derived from an EMBL/GenBank/DDBJ whole genome shotgun (WGS) entry which is preliminary data.</text>
</comment>
<dbReference type="Pfam" id="PF00106">
    <property type="entry name" value="adh_short"/>
    <property type="match status" value="1"/>
</dbReference>
<evidence type="ECO:0000256" key="3">
    <source>
        <dbReference type="SAM" id="Phobius"/>
    </source>
</evidence>
<gene>
    <name evidence="4" type="ORF">DL764_006260</name>
</gene>